<gene>
    <name evidence="5" type="primary">LOC113700769</name>
</gene>
<dbReference type="Gene3D" id="3.40.50.10890">
    <property type="match status" value="1"/>
</dbReference>
<evidence type="ECO:0000313" key="4">
    <source>
        <dbReference type="Proteomes" id="UP001652660"/>
    </source>
</evidence>
<evidence type="ECO:0000256" key="2">
    <source>
        <dbReference type="ARBA" id="ARBA00023242"/>
    </source>
</evidence>
<dbReference type="Pfam" id="PF16661">
    <property type="entry name" value="Lactamase_B_6"/>
    <property type="match status" value="1"/>
</dbReference>
<sequence>MKSGKVCPASSLFILMKTTCLSEGKGYHFPPCHMLNIGGFQLLFDCPLDLSALSVFSPLPTNLSSLFDESVGECTCEASSISDCGWKRKQKVDKSLDTSSLIHAEPWYKTVKSLKLWNISFIDVVLISSPVGMLGLPFLTRNRNFSAKIYATEATARLGQLMMEDLVKMHNEIRQFYGPEESTCPEWMKWDEVELLPSAIREILWGRDGDLCGWMPLYSVADVKGCMQNVQSLKYAEEACYNGTLLIRAFSSGLDIGTCNWSISSPKQRIAYLSSSIFASATATEIDYNPLRGSDVILFSDSTACDALDKLENEDDGFNPADKKASKFSSKDDDKESYTEFLQNEDKFAEELEKLAFLCSCSLDSVKAGGSVLIPIARLGVLLQLLECITLSLQSSDLKVPIYIISSVAEELVAFLNVIPEWLCKQRQDKFYSGQPLFAFMDLLNEKRLFLFPVLHSPELLFRKAEFLLKLLKPKYVLFPEKLKQGKSFVNQSFSVIYYLENETVKVPKLKDSSELDIGIDLACQLGYTKLEKEEMSIARLKGELLVEQGKNVLFSGKEYAGSSETRPLLYLGGVNLENFLTTLQSMGINATVEEAMTTDGSDKTSLVHILGPKKALIEVTAARTIVSTDDEYLSALISKAICNILNIV</sequence>
<comment type="subcellular location">
    <subcellularLocation>
        <location evidence="1">Nucleus</location>
    </subcellularLocation>
</comment>
<keyword evidence="4" id="KW-1185">Reference proteome</keyword>
<organism evidence="4 5">
    <name type="scientific">Coffea arabica</name>
    <name type="common">Arabian coffee</name>
    <dbReference type="NCBI Taxonomy" id="13443"/>
    <lineage>
        <taxon>Eukaryota</taxon>
        <taxon>Viridiplantae</taxon>
        <taxon>Streptophyta</taxon>
        <taxon>Embryophyta</taxon>
        <taxon>Tracheophyta</taxon>
        <taxon>Spermatophyta</taxon>
        <taxon>Magnoliopsida</taxon>
        <taxon>eudicotyledons</taxon>
        <taxon>Gunneridae</taxon>
        <taxon>Pentapetalae</taxon>
        <taxon>asterids</taxon>
        <taxon>lamiids</taxon>
        <taxon>Gentianales</taxon>
        <taxon>Rubiaceae</taxon>
        <taxon>Ixoroideae</taxon>
        <taxon>Gardenieae complex</taxon>
        <taxon>Bertiereae - Coffeeae clade</taxon>
        <taxon>Coffeeae</taxon>
        <taxon>Coffea</taxon>
    </lineage>
</organism>
<accession>A0ABM4V5W4</accession>
<dbReference type="InterPro" id="IPR027074">
    <property type="entry name" value="Integrator_9su"/>
</dbReference>
<dbReference type="Proteomes" id="UP001652660">
    <property type="component" value="Chromosome 7e"/>
</dbReference>
<evidence type="ECO:0000259" key="3">
    <source>
        <dbReference type="Pfam" id="PF16661"/>
    </source>
</evidence>
<dbReference type="RefSeq" id="XP_071914931.1">
    <property type="nucleotide sequence ID" value="XM_072058830.1"/>
</dbReference>
<dbReference type="GeneID" id="113700769"/>
<feature type="domain" description="Metallo-beta-lactamase" evidence="3">
    <location>
        <begin position="118"/>
        <end position="273"/>
    </location>
</feature>
<dbReference type="InterPro" id="IPR036866">
    <property type="entry name" value="RibonucZ/Hydroxyglut_hydro"/>
</dbReference>
<evidence type="ECO:0000313" key="5">
    <source>
        <dbReference type="RefSeq" id="XP_071914931.1"/>
    </source>
</evidence>
<dbReference type="PANTHER" id="PTHR46094">
    <property type="entry name" value="INTEGRATOR COMPLEX SUBUNIT 9"/>
    <property type="match status" value="1"/>
</dbReference>
<dbReference type="PANTHER" id="PTHR46094:SF1">
    <property type="entry name" value="INTEGRATOR COMPLEX SUBUNIT 9"/>
    <property type="match status" value="1"/>
</dbReference>
<dbReference type="InterPro" id="IPR001279">
    <property type="entry name" value="Metallo-B-lactamas"/>
</dbReference>
<protein>
    <submittedName>
        <fullName evidence="5">Uncharacterized protein isoform X6</fullName>
    </submittedName>
</protein>
<name>A0ABM4V5W4_COFAR</name>
<keyword evidence="2" id="KW-0539">Nucleus</keyword>
<evidence type="ECO:0000256" key="1">
    <source>
        <dbReference type="ARBA" id="ARBA00004123"/>
    </source>
</evidence>
<dbReference type="SUPFAM" id="SSF56281">
    <property type="entry name" value="Metallo-hydrolase/oxidoreductase"/>
    <property type="match status" value="1"/>
</dbReference>
<proteinExistence type="predicted"/>
<reference evidence="5" key="1">
    <citation type="submission" date="2025-08" db="UniProtKB">
        <authorList>
            <consortium name="RefSeq"/>
        </authorList>
    </citation>
    <scope>IDENTIFICATION</scope>
    <source>
        <tissue evidence="5">Leaves</tissue>
    </source>
</reference>
<dbReference type="Gene3D" id="3.60.15.10">
    <property type="entry name" value="Ribonuclease Z/Hydroxyacylglutathione hydrolase-like"/>
    <property type="match status" value="1"/>
</dbReference>